<dbReference type="InterPro" id="IPR045621">
    <property type="entry name" value="BPD_transp_1_N"/>
</dbReference>
<protein>
    <submittedName>
        <fullName evidence="9">Oligopeptide transport system permease protein AppB</fullName>
    </submittedName>
</protein>
<reference evidence="9 10" key="2">
    <citation type="journal article" date="2011" name="ISME J.">
        <title>RNA-seq reveals cooperative metabolic interactions between two termite-gut spirochete species in co-culture.</title>
        <authorList>
            <person name="Rosenthal A.Z."/>
            <person name="Matson E.G."/>
            <person name="Eldar A."/>
            <person name="Leadbetter J.R."/>
        </authorList>
    </citation>
    <scope>NUCLEOTIDE SEQUENCE [LARGE SCALE GENOMIC DNA]</scope>
    <source>
        <strain evidence="10">ATCC BAA-888 / DSM 13862 / ZAS-9</strain>
    </source>
</reference>
<keyword evidence="2 7" id="KW-0813">Transport</keyword>
<dbReference type="RefSeq" id="WP_015712091.1">
    <property type="nucleotide sequence ID" value="NC_015577.1"/>
</dbReference>
<organism evidence="9 10">
    <name type="scientific">Leadbettera azotonutricia (strain ATCC BAA-888 / DSM 13862 / ZAS-9)</name>
    <name type="common">Treponema azotonutricium</name>
    <dbReference type="NCBI Taxonomy" id="545695"/>
    <lineage>
        <taxon>Bacteria</taxon>
        <taxon>Pseudomonadati</taxon>
        <taxon>Spirochaetota</taxon>
        <taxon>Spirochaetia</taxon>
        <taxon>Spirochaetales</taxon>
        <taxon>Breznakiellaceae</taxon>
        <taxon>Leadbettera</taxon>
    </lineage>
</organism>
<evidence type="ECO:0000256" key="3">
    <source>
        <dbReference type="ARBA" id="ARBA00022475"/>
    </source>
</evidence>
<comment type="subcellular location">
    <subcellularLocation>
        <location evidence="1 7">Cell membrane</location>
        <topology evidence="1 7">Multi-pass membrane protein</topology>
    </subcellularLocation>
</comment>
<dbReference type="PROSITE" id="PS50928">
    <property type="entry name" value="ABC_TM1"/>
    <property type="match status" value="1"/>
</dbReference>
<keyword evidence="4 7" id="KW-0812">Transmembrane</keyword>
<dbReference type="CDD" id="cd06261">
    <property type="entry name" value="TM_PBP2"/>
    <property type="match status" value="1"/>
</dbReference>
<feature type="transmembrane region" description="Helical" evidence="7">
    <location>
        <begin position="141"/>
        <end position="169"/>
    </location>
</feature>
<dbReference type="Proteomes" id="UP000009222">
    <property type="component" value="Chromosome"/>
</dbReference>
<dbReference type="SUPFAM" id="SSF161098">
    <property type="entry name" value="MetI-like"/>
    <property type="match status" value="1"/>
</dbReference>
<evidence type="ECO:0000256" key="5">
    <source>
        <dbReference type="ARBA" id="ARBA00022989"/>
    </source>
</evidence>
<feature type="transmembrane region" description="Helical" evidence="7">
    <location>
        <begin position="297"/>
        <end position="317"/>
    </location>
</feature>
<dbReference type="Gene3D" id="1.10.3720.10">
    <property type="entry name" value="MetI-like"/>
    <property type="match status" value="1"/>
</dbReference>
<dbReference type="STRING" id="545695.TREAZ_3484"/>
<keyword evidence="6 7" id="KW-0472">Membrane</keyword>
<keyword evidence="3" id="KW-1003">Cell membrane</keyword>
<evidence type="ECO:0000256" key="4">
    <source>
        <dbReference type="ARBA" id="ARBA00022692"/>
    </source>
</evidence>
<dbReference type="Pfam" id="PF00528">
    <property type="entry name" value="BPD_transp_1"/>
    <property type="match status" value="1"/>
</dbReference>
<dbReference type="OrthoDB" id="9806409at2"/>
<dbReference type="PANTHER" id="PTHR30465">
    <property type="entry name" value="INNER MEMBRANE ABC TRANSPORTER"/>
    <property type="match status" value="1"/>
</dbReference>
<keyword evidence="10" id="KW-1185">Reference proteome</keyword>
<keyword evidence="5 7" id="KW-1133">Transmembrane helix</keyword>
<evidence type="ECO:0000256" key="2">
    <source>
        <dbReference type="ARBA" id="ARBA00022448"/>
    </source>
</evidence>
<dbReference type="GO" id="GO:0055085">
    <property type="term" value="P:transmembrane transport"/>
    <property type="evidence" value="ECO:0007669"/>
    <property type="project" value="InterPro"/>
</dbReference>
<dbReference type="PANTHER" id="PTHR30465:SF43">
    <property type="entry name" value="OLIGOPEPTIDE ABC TRANSPORTER, PERMEASE PROTEIN"/>
    <property type="match status" value="1"/>
</dbReference>
<evidence type="ECO:0000256" key="1">
    <source>
        <dbReference type="ARBA" id="ARBA00004651"/>
    </source>
</evidence>
<evidence type="ECO:0000313" key="9">
    <source>
        <dbReference type="EMBL" id="AEF80588.1"/>
    </source>
</evidence>
<dbReference type="Pfam" id="PF19300">
    <property type="entry name" value="BPD_transp_1_N"/>
    <property type="match status" value="1"/>
</dbReference>
<dbReference type="InterPro" id="IPR035906">
    <property type="entry name" value="MetI-like_sf"/>
</dbReference>
<evidence type="ECO:0000313" key="10">
    <source>
        <dbReference type="Proteomes" id="UP000009222"/>
    </source>
</evidence>
<dbReference type="eggNOG" id="COG0601">
    <property type="taxonomic scope" value="Bacteria"/>
</dbReference>
<dbReference type="AlphaFoldDB" id="F5Y7E8"/>
<name>F5Y7E8_LEAAZ</name>
<feature type="transmembrane region" description="Helical" evidence="7">
    <location>
        <begin position="189"/>
        <end position="211"/>
    </location>
</feature>
<proteinExistence type="inferred from homology"/>
<sequence>MVKFVLKRILYAIPVLFFITIVSFAIIKLAPGDYASNYKSFLVNYAHMPEQEAETAAAIIRREYGLDKPMLGQYFAWIKGIVTEGKFGYSFAYKRDVSELFLERLPRTLVLALVAHLLATLGGIFIGIYSATHQYSITDNAATVIAFLGTCLPRFFLGLFALYALLFWAGVKEMGGWSSTYFVLESMSWAKALNIAAHVWPVVAIAGLGGISRNFRVMRGNLLDVLSAQYVTTARSKGLSEGKVIMKHAVPNALHPIIMYQGMVLPYMIQGELETSIVLSIPTLAPLFYTSLQSQDIYVSAGCLLIYAIVLVIGNILSDVLLAVMDPRVSQA</sequence>
<dbReference type="InParanoid" id="F5Y7E8"/>
<feature type="domain" description="ABC transmembrane type-1" evidence="8">
    <location>
        <begin position="105"/>
        <end position="317"/>
    </location>
</feature>
<evidence type="ECO:0000259" key="8">
    <source>
        <dbReference type="PROSITE" id="PS50928"/>
    </source>
</evidence>
<dbReference type="KEGG" id="taz:TREAZ_3484"/>
<evidence type="ECO:0000256" key="7">
    <source>
        <dbReference type="RuleBase" id="RU363032"/>
    </source>
</evidence>
<feature type="transmembrane region" description="Helical" evidence="7">
    <location>
        <begin position="109"/>
        <end position="129"/>
    </location>
</feature>
<dbReference type="InterPro" id="IPR000515">
    <property type="entry name" value="MetI-like"/>
</dbReference>
<reference evidence="10" key="1">
    <citation type="submission" date="2009-12" db="EMBL/GenBank/DDBJ databases">
        <title>Complete sequence of Treponema azotonutricium strain ZAS-9.</title>
        <authorList>
            <person name="Tetu S.G."/>
            <person name="Matson E."/>
            <person name="Ren Q."/>
            <person name="Seshadri R."/>
            <person name="Elbourne L."/>
            <person name="Hassan K.A."/>
            <person name="Durkin A."/>
            <person name="Radune D."/>
            <person name="Mohamoud Y."/>
            <person name="Shay R."/>
            <person name="Jin S."/>
            <person name="Zhang X."/>
            <person name="Lucey K."/>
            <person name="Ballor N.R."/>
            <person name="Ottesen E."/>
            <person name="Rosenthal R."/>
            <person name="Allen A."/>
            <person name="Leadbetter J.R."/>
            <person name="Paulsen I.T."/>
        </authorList>
    </citation>
    <scope>NUCLEOTIDE SEQUENCE [LARGE SCALE GENOMIC DNA]</scope>
    <source>
        <strain evidence="10">ATCC BAA-888 / DSM 13862 / ZAS-9</strain>
    </source>
</reference>
<gene>
    <name evidence="9" type="ordered locus">TREAZ_3484</name>
</gene>
<comment type="similarity">
    <text evidence="7">Belongs to the binding-protein-dependent transport system permease family.</text>
</comment>
<dbReference type="GO" id="GO:0005886">
    <property type="term" value="C:plasma membrane"/>
    <property type="evidence" value="ECO:0007669"/>
    <property type="project" value="UniProtKB-SubCell"/>
</dbReference>
<evidence type="ECO:0000256" key="6">
    <source>
        <dbReference type="ARBA" id="ARBA00023136"/>
    </source>
</evidence>
<feature type="transmembrane region" description="Helical" evidence="7">
    <location>
        <begin position="9"/>
        <end position="30"/>
    </location>
</feature>
<dbReference type="EMBL" id="CP001841">
    <property type="protein sequence ID" value="AEF80588.1"/>
    <property type="molecule type" value="Genomic_DNA"/>
</dbReference>
<dbReference type="HOGENOM" id="CLU_036879_1_1_12"/>
<accession>F5Y7E8</accession>